<evidence type="ECO:0000313" key="4">
    <source>
        <dbReference type="EMBL" id="TDK42145.1"/>
    </source>
</evidence>
<dbReference type="CDD" id="cd04301">
    <property type="entry name" value="NAT_SF"/>
    <property type="match status" value="1"/>
</dbReference>
<accession>A0A4R5UT04</accession>
<keyword evidence="5" id="KW-1185">Reference proteome</keyword>
<organism evidence="4 5">
    <name type="scientific">Antarcticimicrobium luteum</name>
    <dbReference type="NCBI Taxonomy" id="2547397"/>
    <lineage>
        <taxon>Bacteria</taxon>
        <taxon>Pseudomonadati</taxon>
        <taxon>Pseudomonadota</taxon>
        <taxon>Alphaproteobacteria</taxon>
        <taxon>Rhodobacterales</taxon>
        <taxon>Paracoccaceae</taxon>
        <taxon>Antarcticimicrobium</taxon>
    </lineage>
</organism>
<gene>
    <name evidence="4" type="ORF">E1832_18545</name>
</gene>
<proteinExistence type="predicted"/>
<keyword evidence="1 4" id="KW-0808">Transferase</keyword>
<comment type="caution">
    <text evidence="4">The sequence shown here is derived from an EMBL/GenBank/DDBJ whole genome shotgun (WGS) entry which is preliminary data.</text>
</comment>
<dbReference type="Proteomes" id="UP000295301">
    <property type="component" value="Unassembled WGS sequence"/>
</dbReference>
<sequence length="100" mass="10502">MARTSPPTAARPGPTDPVKSMHVIAEARGRGAGAAMLEHLLAQAADMGLSRVSLETGSGPDFAPARRLYGQRGFVECPPFGDYLPDPHSTFMTRPCPGPA</sequence>
<dbReference type="Pfam" id="PF00583">
    <property type="entry name" value="Acetyltransf_1"/>
    <property type="match status" value="1"/>
</dbReference>
<reference evidence="4 5" key="1">
    <citation type="submission" date="2019-03" db="EMBL/GenBank/DDBJ databases">
        <title>Ruegeria lutea sp. nov., a novel strain, isolated from marine sediment, the Masan Bay, South Korea.</title>
        <authorList>
            <person name="Kim J."/>
            <person name="Kim D.-Y."/>
            <person name="Lee S.-S."/>
        </authorList>
    </citation>
    <scope>NUCLEOTIDE SEQUENCE [LARGE SCALE GENOMIC DNA]</scope>
    <source>
        <strain evidence="4 5">318-1</strain>
    </source>
</reference>
<evidence type="ECO:0000256" key="2">
    <source>
        <dbReference type="ARBA" id="ARBA00023315"/>
    </source>
</evidence>
<name>A0A4R5UT04_9RHOB</name>
<dbReference type="InterPro" id="IPR050832">
    <property type="entry name" value="Bact_Acetyltransf"/>
</dbReference>
<evidence type="ECO:0000256" key="1">
    <source>
        <dbReference type="ARBA" id="ARBA00022679"/>
    </source>
</evidence>
<evidence type="ECO:0000259" key="3">
    <source>
        <dbReference type="PROSITE" id="PS51186"/>
    </source>
</evidence>
<dbReference type="InterPro" id="IPR000182">
    <property type="entry name" value="GNAT_dom"/>
</dbReference>
<feature type="domain" description="N-acetyltransferase" evidence="3">
    <location>
        <begin position="1"/>
        <end position="97"/>
    </location>
</feature>
<evidence type="ECO:0000313" key="5">
    <source>
        <dbReference type="Proteomes" id="UP000295301"/>
    </source>
</evidence>
<keyword evidence="2" id="KW-0012">Acyltransferase</keyword>
<dbReference type="PANTHER" id="PTHR43877">
    <property type="entry name" value="AMINOALKYLPHOSPHONATE N-ACETYLTRANSFERASE-RELATED-RELATED"/>
    <property type="match status" value="1"/>
</dbReference>
<dbReference type="SUPFAM" id="SSF55729">
    <property type="entry name" value="Acyl-CoA N-acyltransferases (Nat)"/>
    <property type="match status" value="1"/>
</dbReference>
<dbReference type="PROSITE" id="PS51186">
    <property type="entry name" value="GNAT"/>
    <property type="match status" value="1"/>
</dbReference>
<protein>
    <submittedName>
        <fullName evidence="4">GNAT family N-acetyltransferase</fullName>
    </submittedName>
</protein>
<dbReference type="PANTHER" id="PTHR43877:SF5">
    <property type="entry name" value="BLL8307 PROTEIN"/>
    <property type="match status" value="1"/>
</dbReference>
<dbReference type="GO" id="GO:0016747">
    <property type="term" value="F:acyltransferase activity, transferring groups other than amino-acyl groups"/>
    <property type="evidence" value="ECO:0007669"/>
    <property type="project" value="InterPro"/>
</dbReference>
<dbReference type="Gene3D" id="3.40.630.30">
    <property type="match status" value="1"/>
</dbReference>
<dbReference type="InterPro" id="IPR016181">
    <property type="entry name" value="Acyl_CoA_acyltransferase"/>
</dbReference>
<dbReference type="AlphaFoldDB" id="A0A4R5UT04"/>
<dbReference type="EMBL" id="SMUV01000073">
    <property type="protein sequence ID" value="TDK42145.1"/>
    <property type="molecule type" value="Genomic_DNA"/>
</dbReference>
<dbReference type="OrthoDB" id="9803233at2"/>